<evidence type="ECO:0000256" key="1">
    <source>
        <dbReference type="SAM" id="MobiDB-lite"/>
    </source>
</evidence>
<proteinExistence type="predicted"/>
<feature type="region of interest" description="Disordered" evidence="1">
    <location>
        <begin position="1"/>
        <end position="49"/>
    </location>
</feature>
<feature type="compositionally biased region" description="Polar residues" evidence="1">
    <location>
        <begin position="22"/>
        <end position="31"/>
    </location>
</feature>
<sequence length="122" mass="12723">MMGGVQSQGANTSAASSSSSAMNPSLENHSLAQCDAIGDQNDQGAHIPAVGPLFSTIDPRLLAIDPMSSSSAAVDPALASRPQQEVGPLRLYVQTSERLQGSGPPCDQQQGLLRVVQLKRRV</sequence>
<accession>A0A4Q4M6A4</accession>
<protein>
    <submittedName>
        <fullName evidence="2">Uncharacterized protein</fullName>
    </submittedName>
</protein>
<evidence type="ECO:0000313" key="2">
    <source>
        <dbReference type="EMBL" id="RYN42252.1"/>
    </source>
</evidence>
<dbReference type="Proteomes" id="UP000292402">
    <property type="component" value="Unassembled WGS sequence"/>
</dbReference>
<organism evidence="2 3">
    <name type="scientific">Alternaria tenuissima</name>
    <dbReference type="NCBI Taxonomy" id="119927"/>
    <lineage>
        <taxon>Eukaryota</taxon>
        <taxon>Fungi</taxon>
        <taxon>Dikarya</taxon>
        <taxon>Ascomycota</taxon>
        <taxon>Pezizomycotina</taxon>
        <taxon>Dothideomycetes</taxon>
        <taxon>Pleosporomycetidae</taxon>
        <taxon>Pleosporales</taxon>
        <taxon>Pleosporineae</taxon>
        <taxon>Pleosporaceae</taxon>
        <taxon>Alternaria</taxon>
        <taxon>Alternaria sect. Alternaria</taxon>
        <taxon>Alternaria alternata complex</taxon>
    </lineage>
</organism>
<comment type="caution">
    <text evidence="2">The sequence shown here is derived from an EMBL/GenBank/DDBJ whole genome shotgun (WGS) entry which is preliminary data.</text>
</comment>
<name>A0A4Q4M6A4_9PLEO</name>
<gene>
    <name evidence="2" type="ORF">AA0114_g10581</name>
</gene>
<evidence type="ECO:0000313" key="3">
    <source>
        <dbReference type="Proteomes" id="UP000292402"/>
    </source>
</evidence>
<dbReference type="AlphaFoldDB" id="A0A4Q4M6A4"/>
<dbReference type="EMBL" id="PDXA01000048">
    <property type="protein sequence ID" value="RYN42252.1"/>
    <property type="molecule type" value="Genomic_DNA"/>
</dbReference>
<feature type="compositionally biased region" description="Polar residues" evidence="1">
    <location>
        <begin position="1"/>
        <end position="12"/>
    </location>
</feature>
<reference evidence="3" key="1">
    <citation type="journal article" date="2019" name="bioRxiv">
        <title>Genomics, evolutionary history and diagnostics of the Alternaria alternata species group including apple and Asian pear pathotypes.</title>
        <authorList>
            <person name="Armitage A.D."/>
            <person name="Cockerton H.M."/>
            <person name="Sreenivasaprasad S."/>
            <person name="Woodhall J.W."/>
            <person name="Lane C.R."/>
            <person name="Harrison R.J."/>
            <person name="Clarkson J.P."/>
        </authorList>
    </citation>
    <scope>NUCLEOTIDE SEQUENCE [LARGE SCALE GENOMIC DNA]</scope>
    <source>
        <strain evidence="3">FERA 1082</strain>
    </source>
</reference>